<dbReference type="Gene3D" id="3.30.70.270">
    <property type="match status" value="1"/>
</dbReference>
<dbReference type="STRING" id="22663.A0A2I0KWP5"/>
<comment type="caution">
    <text evidence="1">The sequence shown here is derived from an EMBL/GenBank/DDBJ whole genome shotgun (WGS) entry which is preliminary data.</text>
</comment>
<gene>
    <name evidence="1" type="ORF">CRG98_006696</name>
</gene>
<dbReference type="PANTHER" id="PTHR24559:SF434">
    <property type="entry name" value="RNA-DIRECTED DNA POLYMERASE HOMOLOG"/>
    <property type="match status" value="1"/>
</dbReference>
<organism evidence="1 2">
    <name type="scientific">Punica granatum</name>
    <name type="common">Pomegranate</name>
    <dbReference type="NCBI Taxonomy" id="22663"/>
    <lineage>
        <taxon>Eukaryota</taxon>
        <taxon>Viridiplantae</taxon>
        <taxon>Streptophyta</taxon>
        <taxon>Embryophyta</taxon>
        <taxon>Tracheophyta</taxon>
        <taxon>Spermatophyta</taxon>
        <taxon>Magnoliopsida</taxon>
        <taxon>eudicotyledons</taxon>
        <taxon>Gunneridae</taxon>
        <taxon>Pentapetalae</taxon>
        <taxon>rosids</taxon>
        <taxon>malvids</taxon>
        <taxon>Myrtales</taxon>
        <taxon>Lythraceae</taxon>
        <taxon>Punica</taxon>
    </lineage>
</organism>
<dbReference type="EMBL" id="PGOL01000305">
    <property type="protein sequence ID" value="PKI72894.1"/>
    <property type="molecule type" value="Genomic_DNA"/>
</dbReference>
<dbReference type="PANTHER" id="PTHR24559">
    <property type="entry name" value="TRANSPOSON TY3-I GAG-POL POLYPROTEIN"/>
    <property type="match status" value="1"/>
</dbReference>
<name>A0A2I0KWP5_PUNGR</name>
<evidence type="ECO:0000313" key="2">
    <source>
        <dbReference type="Proteomes" id="UP000233551"/>
    </source>
</evidence>
<protein>
    <recommendedName>
        <fullName evidence="3">Reverse transcriptase domain-containing protein</fullName>
    </recommendedName>
</protein>
<dbReference type="SUPFAM" id="SSF56672">
    <property type="entry name" value="DNA/RNA polymerases"/>
    <property type="match status" value="1"/>
</dbReference>
<dbReference type="Proteomes" id="UP000233551">
    <property type="component" value="Unassembled WGS sequence"/>
</dbReference>
<accession>A0A2I0KWP5</accession>
<dbReference type="CDD" id="cd01647">
    <property type="entry name" value="RT_LTR"/>
    <property type="match status" value="1"/>
</dbReference>
<dbReference type="InterPro" id="IPR043502">
    <property type="entry name" value="DNA/RNA_pol_sf"/>
</dbReference>
<keyword evidence="2" id="KW-1185">Reference proteome</keyword>
<proteinExistence type="predicted"/>
<dbReference type="InterPro" id="IPR053134">
    <property type="entry name" value="RNA-dir_DNA_polymerase"/>
</dbReference>
<sequence>MLKIGLIRPSTSPFSSLVLLVKKKDSTWRFCTDYRALNEVTIKNRFPIPTIDNMLDQLHGASWFTKLDLRAGLCNTPSTFQATMNNIFSPYLRKFVLVFFDQNSNL</sequence>
<dbReference type="InterPro" id="IPR043128">
    <property type="entry name" value="Rev_trsase/Diguanyl_cyclase"/>
</dbReference>
<evidence type="ECO:0000313" key="1">
    <source>
        <dbReference type="EMBL" id="PKI72894.1"/>
    </source>
</evidence>
<reference evidence="1 2" key="1">
    <citation type="submission" date="2017-11" db="EMBL/GenBank/DDBJ databases">
        <title>De-novo sequencing of pomegranate (Punica granatum L.) genome.</title>
        <authorList>
            <person name="Akparov Z."/>
            <person name="Amiraslanov A."/>
            <person name="Hajiyeva S."/>
            <person name="Abbasov M."/>
            <person name="Kaur K."/>
            <person name="Hamwieh A."/>
            <person name="Solovyev V."/>
            <person name="Salamov A."/>
            <person name="Braich B."/>
            <person name="Kosarev P."/>
            <person name="Mahmoud A."/>
            <person name="Hajiyev E."/>
            <person name="Babayeva S."/>
            <person name="Izzatullayeva V."/>
            <person name="Mammadov A."/>
            <person name="Mammadov A."/>
            <person name="Sharifova S."/>
            <person name="Ojaghi J."/>
            <person name="Eynullazada K."/>
            <person name="Bayramov B."/>
            <person name="Abdulazimova A."/>
            <person name="Shahmuradov I."/>
        </authorList>
    </citation>
    <scope>NUCLEOTIDE SEQUENCE [LARGE SCALE GENOMIC DNA]</scope>
    <source>
        <strain evidence="2">cv. AG2017</strain>
        <tissue evidence="1">Leaf</tissue>
    </source>
</reference>
<evidence type="ECO:0008006" key="3">
    <source>
        <dbReference type="Google" id="ProtNLM"/>
    </source>
</evidence>
<dbReference type="AlphaFoldDB" id="A0A2I0KWP5"/>
<dbReference type="Gene3D" id="3.10.10.10">
    <property type="entry name" value="HIV Type 1 Reverse Transcriptase, subunit A, domain 1"/>
    <property type="match status" value="1"/>
</dbReference>